<name>A0ACB7T1P4_HYAAI</name>
<comment type="caution">
    <text evidence="1">The sequence shown here is derived from an EMBL/GenBank/DDBJ whole genome shotgun (WGS) entry which is preliminary data.</text>
</comment>
<accession>A0ACB7T1P4</accession>
<reference evidence="1" key="1">
    <citation type="submission" date="2020-05" db="EMBL/GenBank/DDBJ databases">
        <title>Large-scale comparative analyses of tick genomes elucidate their genetic diversity and vector capacities.</title>
        <authorList>
            <person name="Jia N."/>
            <person name="Wang J."/>
            <person name="Shi W."/>
            <person name="Du L."/>
            <person name="Sun Y."/>
            <person name="Zhan W."/>
            <person name="Jiang J."/>
            <person name="Wang Q."/>
            <person name="Zhang B."/>
            <person name="Ji P."/>
            <person name="Sakyi L.B."/>
            <person name="Cui X."/>
            <person name="Yuan T."/>
            <person name="Jiang B."/>
            <person name="Yang W."/>
            <person name="Lam T.T.-Y."/>
            <person name="Chang Q."/>
            <person name="Ding S."/>
            <person name="Wang X."/>
            <person name="Zhu J."/>
            <person name="Ruan X."/>
            <person name="Zhao L."/>
            <person name="Wei J."/>
            <person name="Que T."/>
            <person name="Du C."/>
            <person name="Cheng J."/>
            <person name="Dai P."/>
            <person name="Han X."/>
            <person name="Huang E."/>
            <person name="Gao Y."/>
            <person name="Liu J."/>
            <person name="Shao H."/>
            <person name="Ye R."/>
            <person name="Li L."/>
            <person name="Wei W."/>
            <person name="Wang X."/>
            <person name="Wang C."/>
            <person name="Yang T."/>
            <person name="Huo Q."/>
            <person name="Li W."/>
            <person name="Guo W."/>
            <person name="Chen H."/>
            <person name="Zhou L."/>
            <person name="Ni X."/>
            <person name="Tian J."/>
            <person name="Zhou Y."/>
            <person name="Sheng Y."/>
            <person name="Liu T."/>
            <person name="Pan Y."/>
            <person name="Xia L."/>
            <person name="Li J."/>
            <person name="Zhao F."/>
            <person name="Cao W."/>
        </authorList>
    </citation>
    <scope>NUCLEOTIDE SEQUENCE</scope>
    <source>
        <strain evidence="1">Hyas-2018</strain>
    </source>
</reference>
<sequence length="289" mass="33206">MRYFSSLLGFIAAASGPLWRGIRVTGELDPQLTVWAEVERDFREGRPPRNSTDRPTLARYDENHAIMTFVGRSQPALLDLRPVSPWIGDQLYKALENARACETIPASASSNKMHRVPSNEWKDPWWSWIELYRGRIVCSDDLIGMESDCMFYSYGRDAAKCFMGFYRIRMRYRLRVAVKDPHNDKPLAFIEAGKVTASANTEGGALNMERDFDDGRFHIAEIYVPYVDVRKLTFNVSTITWNDKVINTTEKSFRRPIREAFGDIARAFITGPFLNHLTKAFEEARNQTS</sequence>
<organism evidence="1 2">
    <name type="scientific">Hyalomma asiaticum</name>
    <name type="common">Tick</name>
    <dbReference type="NCBI Taxonomy" id="266040"/>
    <lineage>
        <taxon>Eukaryota</taxon>
        <taxon>Metazoa</taxon>
        <taxon>Ecdysozoa</taxon>
        <taxon>Arthropoda</taxon>
        <taxon>Chelicerata</taxon>
        <taxon>Arachnida</taxon>
        <taxon>Acari</taxon>
        <taxon>Parasitiformes</taxon>
        <taxon>Ixodida</taxon>
        <taxon>Ixodoidea</taxon>
        <taxon>Ixodidae</taxon>
        <taxon>Hyalomminae</taxon>
        <taxon>Hyalomma</taxon>
    </lineage>
</organism>
<proteinExistence type="predicted"/>
<dbReference type="EMBL" id="CM023482">
    <property type="protein sequence ID" value="KAH6940026.1"/>
    <property type="molecule type" value="Genomic_DNA"/>
</dbReference>
<keyword evidence="2" id="KW-1185">Reference proteome</keyword>
<evidence type="ECO:0000313" key="1">
    <source>
        <dbReference type="EMBL" id="KAH6940026.1"/>
    </source>
</evidence>
<dbReference type="Proteomes" id="UP000821845">
    <property type="component" value="Chromosome 2"/>
</dbReference>
<gene>
    <name evidence="1" type="ORF">HPB50_024037</name>
</gene>
<evidence type="ECO:0000313" key="2">
    <source>
        <dbReference type="Proteomes" id="UP000821845"/>
    </source>
</evidence>
<protein>
    <submittedName>
        <fullName evidence="1">Uncharacterized protein</fullName>
    </submittedName>
</protein>